<feature type="domain" description="Pyridoxamine kinase/Phosphomethylpyrimidine kinase" evidence="15">
    <location>
        <begin position="74"/>
        <end position="260"/>
    </location>
</feature>
<dbReference type="GO" id="GO:0009443">
    <property type="term" value="P:pyridoxal 5'-phosphate salvage"/>
    <property type="evidence" value="ECO:0007669"/>
    <property type="project" value="InterPro"/>
</dbReference>
<dbReference type="PANTHER" id="PTHR10534:SF2">
    <property type="entry name" value="PYRIDOXAL KINASE"/>
    <property type="match status" value="1"/>
</dbReference>
<evidence type="ECO:0000256" key="1">
    <source>
        <dbReference type="ARBA" id="ARBA00004750"/>
    </source>
</evidence>
<dbReference type="GO" id="GO:0005524">
    <property type="term" value="F:ATP binding"/>
    <property type="evidence" value="ECO:0007669"/>
    <property type="project" value="UniProtKB-KW"/>
</dbReference>
<dbReference type="GO" id="GO:0005829">
    <property type="term" value="C:cytosol"/>
    <property type="evidence" value="ECO:0007669"/>
    <property type="project" value="TreeGrafter"/>
</dbReference>
<evidence type="ECO:0000256" key="3">
    <source>
        <dbReference type="ARBA" id="ARBA00005210"/>
    </source>
</evidence>
<evidence type="ECO:0000256" key="12">
    <source>
        <dbReference type="ARBA" id="ARBA00047310"/>
    </source>
</evidence>
<dbReference type="AlphaFoldDB" id="A0A1B6MA51"/>
<proteinExistence type="inferred from homology"/>
<evidence type="ECO:0000256" key="9">
    <source>
        <dbReference type="ARBA" id="ARBA00022777"/>
    </source>
</evidence>
<evidence type="ECO:0000256" key="4">
    <source>
        <dbReference type="ARBA" id="ARBA00008805"/>
    </source>
</evidence>
<dbReference type="Gene3D" id="3.40.1190.20">
    <property type="match status" value="1"/>
</dbReference>
<evidence type="ECO:0000256" key="13">
    <source>
        <dbReference type="ARBA" id="ARBA00047377"/>
    </source>
</evidence>
<accession>A0A1B6MA51</accession>
<sequence length="308" mass="33794">MMEARPCKVLSIQGHVVSSCEIAAYTLQILGIEVYTLYSVQVSSPIPQSGWKGQVLHQKELEELMADLAAKGLDRDFTHLFTGYIGSSSFLNHIPEVIRQLRQHNKNLIFVCDPVLGDNGKMCVPESHVAIYRDHIIPLADIVTPNQYEAELLTGKPILDADDAWTVIDNIHSMACQSVFLSSAHLGYDDYLLGFASRISGKKKTTATLKSPLVHTSFSGTGELYAALVLAWMYRSGGDIVATLEHTTATVQAVLNRTSQSATGKNGDTTAKKIPLNLKLVQSKGDIEDPNVIVKCKTSLDSDVDWYE</sequence>
<dbReference type="InterPro" id="IPR004625">
    <property type="entry name" value="PyrdxlKinase"/>
</dbReference>
<comment type="catalytic activity">
    <reaction evidence="12">
        <text>pyridoxamine + ATP = pyridoxamine 5'-phosphate + ADP + H(+)</text>
        <dbReference type="Rhea" id="RHEA:25104"/>
        <dbReference type="ChEBI" id="CHEBI:15378"/>
        <dbReference type="ChEBI" id="CHEBI:30616"/>
        <dbReference type="ChEBI" id="CHEBI:57761"/>
        <dbReference type="ChEBI" id="CHEBI:58451"/>
        <dbReference type="ChEBI" id="CHEBI:456216"/>
        <dbReference type="EC" id="2.7.1.35"/>
    </reaction>
    <physiologicalReaction direction="left-to-right" evidence="12">
        <dbReference type="Rhea" id="RHEA:25105"/>
    </physiologicalReaction>
</comment>
<dbReference type="InterPro" id="IPR029056">
    <property type="entry name" value="Ribokinase-like"/>
</dbReference>
<comment type="pathway">
    <text evidence="2">Cofactor metabolism; pyridoxal 5'-phosphate salvage; pyridoxine 5'-phosphate from pyridoxine: step 1/1.</text>
</comment>
<dbReference type="PANTHER" id="PTHR10534">
    <property type="entry name" value="PYRIDOXAL KINASE"/>
    <property type="match status" value="1"/>
</dbReference>
<evidence type="ECO:0000256" key="5">
    <source>
        <dbReference type="ARBA" id="ARBA00012104"/>
    </source>
</evidence>
<dbReference type="Pfam" id="PF08543">
    <property type="entry name" value="Phos_pyr_kin"/>
    <property type="match status" value="1"/>
</dbReference>
<evidence type="ECO:0000256" key="10">
    <source>
        <dbReference type="ARBA" id="ARBA00022840"/>
    </source>
</evidence>
<reference evidence="16" key="1">
    <citation type="submission" date="2015-11" db="EMBL/GenBank/DDBJ databases">
        <title>De novo transcriptome assembly of four potential Pierce s Disease insect vectors from Arizona vineyards.</title>
        <authorList>
            <person name="Tassone E.E."/>
        </authorList>
    </citation>
    <scope>NUCLEOTIDE SEQUENCE</scope>
</reference>
<evidence type="ECO:0000256" key="11">
    <source>
        <dbReference type="ARBA" id="ARBA00032808"/>
    </source>
</evidence>
<comment type="catalytic activity">
    <reaction evidence="13">
        <text>pyridoxal + ATP = pyridoxal 5'-phosphate + ADP + H(+)</text>
        <dbReference type="Rhea" id="RHEA:10224"/>
        <dbReference type="ChEBI" id="CHEBI:15378"/>
        <dbReference type="ChEBI" id="CHEBI:17310"/>
        <dbReference type="ChEBI" id="CHEBI:30616"/>
        <dbReference type="ChEBI" id="CHEBI:456216"/>
        <dbReference type="ChEBI" id="CHEBI:597326"/>
        <dbReference type="EC" id="2.7.1.35"/>
    </reaction>
    <physiologicalReaction direction="left-to-right" evidence="13">
        <dbReference type="Rhea" id="RHEA:10225"/>
    </physiologicalReaction>
</comment>
<comment type="pathway">
    <text evidence="3">Cofactor metabolism; pyridoxal 5'-phosphate salvage; pyridoxal 5'-phosphate from pyridoxal: step 1/1.</text>
</comment>
<dbReference type="EMBL" id="GEBQ01007164">
    <property type="protein sequence ID" value="JAT32813.1"/>
    <property type="molecule type" value="Transcribed_RNA"/>
</dbReference>
<keyword evidence="9" id="KW-0418">Kinase</keyword>
<comment type="similarity">
    <text evidence="4">Belongs to the pyridoxine kinase family.</text>
</comment>
<comment type="catalytic activity">
    <reaction evidence="14">
        <text>pyridoxine + ATP = pyridoxine 5'-phosphate + ADP + H(+)</text>
        <dbReference type="Rhea" id="RHEA:25108"/>
        <dbReference type="ChEBI" id="CHEBI:15378"/>
        <dbReference type="ChEBI" id="CHEBI:16709"/>
        <dbReference type="ChEBI" id="CHEBI:30616"/>
        <dbReference type="ChEBI" id="CHEBI:58589"/>
        <dbReference type="ChEBI" id="CHEBI:456216"/>
        <dbReference type="EC" id="2.7.1.35"/>
    </reaction>
    <physiologicalReaction direction="left-to-right" evidence="14">
        <dbReference type="Rhea" id="RHEA:25109"/>
    </physiologicalReaction>
</comment>
<evidence type="ECO:0000256" key="6">
    <source>
        <dbReference type="ARBA" id="ARBA00018134"/>
    </source>
</evidence>
<gene>
    <name evidence="16" type="ORF">g.13500</name>
</gene>
<name>A0A1B6MA51_9HEMI</name>
<dbReference type="SUPFAM" id="SSF53613">
    <property type="entry name" value="Ribokinase-like"/>
    <property type="match status" value="1"/>
</dbReference>
<evidence type="ECO:0000256" key="7">
    <source>
        <dbReference type="ARBA" id="ARBA00022679"/>
    </source>
</evidence>
<protein>
    <recommendedName>
        <fullName evidence="6">Pyridoxal kinase</fullName>
        <ecNumber evidence="5">2.7.1.35</ecNumber>
    </recommendedName>
    <alternativeName>
        <fullName evidence="11">Pyridoxine kinase</fullName>
    </alternativeName>
</protein>
<dbReference type="UniPathway" id="UPA01068">
    <property type="reaction ID" value="UER00298"/>
</dbReference>
<evidence type="ECO:0000313" key="16">
    <source>
        <dbReference type="EMBL" id="JAT32813.1"/>
    </source>
</evidence>
<keyword evidence="8" id="KW-0547">Nucleotide-binding</keyword>
<evidence type="ECO:0000259" key="15">
    <source>
        <dbReference type="Pfam" id="PF08543"/>
    </source>
</evidence>
<dbReference type="CDD" id="cd01173">
    <property type="entry name" value="pyridoxal_pyridoxamine_kinase"/>
    <property type="match status" value="1"/>
</dbReference>
<comment type="pathway">
    <text evidence="1">Cofactor metabolism; pyridoxal 5'-phosphate salvage; pyridoxamine 5'-phosphate from pyridoxamine: step 1/1.</text>
</comment>
<evidence type="ECO:0000256" key="2">
    <source>
        <dbReference type="ARBA" id="ARBA00004835"/>
    </source>
</evidence>
<keyword evidence="7" id="KW-0808">Transferase</keyword>
<organism evidence="16">
    <name type="scientific">Graphocephala atropunctata</name>
    <dbReference type="NCBI Taxonomy" id="36148"/>
    <lineage>
        <taxon>Eukaryota</taxon>
        <taxon>Metazoa</taxon>
        <taxon>Ecdysozoa</taxon>
        <taxon>Arthropoda</taxon>
        <taxon>Hexapoda</taxon>
        <taxon>Insecta</taxon>
        <taxon>Pterygota</taxon>
        <taxon>Neoptera</taxon>
        <taxon>Paraneoptera</taxon>
        <taxon>Hemiptera</taxon>
        <taxon>Auchenorrhyncha</taxon>
        <taxon>Membracoidea</taxon>
        <taxon>Cicadellidae</taxon>
        <taxon>Cicadellinae</taxon>
        <taxon>Cicadellini</taxon>
        <taxon>Graphocephala</taxon>
    </lineage>
</organism>
<evidence type="ECO:0000256" key="8">
    <source>
        <dbReference type="ARBA" id="ARBA00022741"/>
    </source>
</evidence>
<evidence type="ECO:0000256" key="14">
    <source>
        <dbReference type="ARBA" id="ARBA00048524"/>
    </source>
</evidence>
<dbReference type="NCBIfam" id="TIGR00687">
    <property type="entry name" value="pyridox_kin"/>
    <property type="match status" value="1"/>
</dbReference>
<dbReference type="InterPro" id="IPR013749">
    <property type="entry name" value="PM/HMP-P_kinase-1"/>
</dbReference>
<dbReference type="PROSITE" id="PS51257">
    <property type="entry name" value="PROKAR_LIPOPROTEIN"/>
    <property type="match status" value="1"/>
</dbReference>
<keyword evidence="10" id="KW-0067">ATP-binding</keyword>
<dbReference type="GO" id="GO:0008478">
    <property type="term" value="F:pyridoxal kinase activity"/>
    <property type="evidence" value="ECO:0007669"/>
    <property type="project" value="UniProtKB-EC"/>
</dbReference>
<dbReference type="EC" id="2.7.1.35" evidence="5"/>